<reference evidence="11" key="1">
    <citation type="submission" date="2016-09" db="EMBL/GenBank/DDBJ databases">
        <authorList>
            <person name="Strepis N."/>
        </authorList>
    </citation>
    <scope>NUCLEOTIDE SEQUENCE [LARGE SCALE GENOMIC DNA]</scope>
</reference>
<gene>
    <name evidence="10" type="ORF">ACGLYG10_2300</name>
</gene>
<keyword evidence="2" id="KW-0723">Serine/threonine-protein kinase</keyword>
<dbReference type="Proteomes" id="UP000184291">
    <property type="component" value="Unassembled WGS sequence"/>
</dbReference>
<dbReference type="PROSITE" id="PS50011">
    <property type="entry name" value="PROTEIN_KINASE_DOM"/>
    <property type="match status" value="1"/>
</dbReference>
<keyword evidence="8" id="KW-0812">Transmembrane</keyword>
<dbReference type="AlphaFoldDB" id="A0A1M4S250"/>
<keyword evidence="5 10" id="KW-0418">Kinase</keyword>
<dbReference type="EMBL" id="FQTT01000012">
    <property type="protein sequence ID" value="SHE26057.1"/>
    <property type="molecule type" value="Genomic_DNA"/>
</dbReference>
<dbReference type="PANTHER" id="PTHR43289">
    <property type="entry name" value="MITOGEN-ACTIVATED PROTEIN KINASE KINASE KINASE 20-RELATED"/>
    <property type="match status" value="1"/>
</dbReference>
<dbReference type="STRING" id="1892869.ACGLYG10_2300"/>
<sequence length="482" mass="52726">MTTSPMSASPTTQSSSEPWLHLTKDTTVNNGRYTITSDGPIHISPAHRRAVYYAIDNRTQPHTQAAIKLLPLHDPNYRDELVGLQQGADSPYIVNLLNNTTDDTLHCHLLVTELINGQTLGELLQATDSGRLEPARAIRLTLNVLSALACLHGSNSRTSPVIHRDIKPANIMVTGRGTEEHAVLIDLGISVTEQAAPFALPEGSLPYTSPEHSVPHKLTPASDVFSVGIVLYELLTGSSPFGSEGGMQNPLPTPEPLPKEILYTLGNAAPQLQTVLHKALSPDPADRYPTPHQMQDALREVLRGFDPSATTYINAPTERIEHSTVRFNPATNADGRLTASPEAELIAHDLYNQIVNSRTVGERELDVMAWVHSKRASTVSEEFSNTGIFSIASKAHLDSPIAKHVARIVNTQLDSFTLTDLESEEIREAVRPYTLAARLAQQLDEDRTIARSEAERQFRRLIAPSALILLVLVFLVVLIVAI</sequence>
<keyword evidence="11" id="KW-1185">Reference proteome</keyword>
<dbReference type="RefSeq" id="WP_073331913.1">
    <property type="nucleotide sequence ID" value="NZ_FQTT01000012.1"/>
</dbReference>
<keyword evidence="3" id="KW-0808">Transferase</keyword>
<dbReference type="InterPro" id="IPR008271">
    <property type="entry name" value="Ser/Thr_kinase_AS"/>
</dbReference>
<feature type="compositionally biased region" description="Low complexity" evidence="7">
    <location>
        <begin position="1"/>
        <end position="16"/>
    </location>
</feature>
<keyword evidence="4" id="KW-0547">Nucleotide-binding</keyword>
<evidence type="ECO:0000313" key="10">
    <source>
        <dbReference type="EMBL" id="SHE26057.1"/>
    </source>
</evidence>
<dbReference type="GO" id="GO:0004674">
    <property type="term" value="F:protein serine/threonine kinase activity"/>
    <property type="evidence" value="ECO:0007669"/>
    <property type="project" value="UniProtKB-KW"/>
</dbReference>
<organism evidence="10 11">
    <name type="scientific">Actinomyces glycerinitolerans</name>
    <dbReference type="NCBI Taxonomy" id="1892869"/>
    <lineage>
        <taxon>Bacteria</taxon>
        <taxon>Bacillati</taxon>
        <taxon>Actinomycetota</taxon>
        <taxon>Actinomycetes</taxon>
        <taxon>Actinomycetales</taxon>
        <taxon>Actinomycetaceae</taxon>
        <taxon>Actinomyces</taxon>
    </lineage>
</organism>
<dbReference type="CDD" id="cd14014">
    <property type="entry name" value="STKc_PknB_like"/>
    <property type="match status" value="1"/>
</dbReference>
<keyword evidence="8" id="KW-1133">Transmembrane helix</keyword>
<name>A0A1M4S250_9ACTO</name>
<evidence type="ECO:0000256" key="1">
    <source>
        <dbReference type="ARBA" id="ARBA00012513"/>
    </source>
</evidence>
<dbReference type="SUPFAM" id="SSF56112">
    <property type="entry name" value="Protein kinase-like (PK-like)"/>
    <property type="match status" value="1"/>
</dbReference>
<evidence type="ECO:0000256" key="6">
    <source>
        <dbReference type="ARBA" id="ARBA00022840"/>
    </source>
</evidence>
<dbReference type="OrthoDB" id="9762169at2"/>
<evidence type="ECO:0000256" key="3">
    <source>
        <dbReference type="ARBA" id="ARBA00022679"/>
    </source>
</evidence>
<evidence type="ECO:0000256" key="2">
    <source>
        <dbReference type="ARBA" id="ARBA00022527"/>
    </source>
</evidence>
<evidence type="ECO:0000256" key="7">
    <source>
        <dbReference type="SAM" id="MobiDB-lite"/>
    </source>
</evidence>
<proteinExistence type="predicted"/>
<dbReference type="GO" id="GO:0005524">
    <property type="term" value="F:ATP binding"/>
    <property type="evidence" value="ECO:0007669"/>
    <property type="project" value="UniProtKB-KW"/>
</dbReference>
<accession>A0A1M4S250</accession>
<evidence type="ECO:0000313" key="11">
    <source>
        <dbReference type="Proteomes" id="UP000184291"/>
    </source>
</evidence>
<evidence type="ECO:0000256" key="8">
    <source>
        <dbReference type="SAM" id="Phobius"/>
    </source>
</evidence>
<keyword evidence="8" id="KW-0472">Membrane</keyword>
<dbReference type="InterPro" id="IPR011009">
    <property type="entry name" value="Kinase-like_dom_sf"/>
</dbReference>
<dbReference type="Gene3D" id="1.10.510.10">
    <property type="entry name" value="Transferase(Phosphotransferase) domain 1"/>
    <property type="match status" value="1"/>
</dbReference>
<feature type="region of interest" description="Disordered" evidence="7">
    <location>
        <begin position="1"/>
        <end position="20"/>
    </location>
</feature>
<evidence type="ECO:0000256" key="5">
    <source>
        <dbReference type="ARBA" id="ARBA00022777"/>
    </source>
</evidence>
<keyword evidence="6" id="KW-0067">ATP-binding</keyword>
<dbReference type="InterPro" id="IPR000719">
    <property type="entry name" value="Prot_kinase_dom"/>
</dbReference>
<dbReference type="PANTHER" id="PTHR43289:SF6">
    <property type="entry name" value="SERINE_THREONINE-PROTEIN KINASE NEKL-3"/>
    <property type="match status" value="1"/>
</dbReference>
<dbReference type="SMART" id="SM00220">
    <property type="entry name" value="S_TKc"/>
    <property type="match status" value="1"/>
</dbReference>
<protein>
    <recommendedName>
        <fullName evidence="1">non-specific serine/threonine protein kinase</fullName>
        <ecNumber evidence="1">2.7.11.1</ecNumber>
    </recommendedName>
</protein>
<evidence type="ECO:0000259" key="9">
    <source>
        <dbReference type="PROSITE" id="PS50011"/>
    </source>
</evidence>
<dbReference type="PROSITE" id="PS00108">
    <property type="entry name" value="PROTEIN_KINASE_ST"/>
    <property type="match status" value="1"/>
</dbReference>
<feature type="domain" description="Protein kinase" evidence="9">
    <location>
        <begin position="22"/>
        <end position="302"/>
    </location>
</feature>
<dbReference type="EC" id="2.7.11.1" evidence="1"/>
<dbReference type="Pfam" id="PF00069">
    <property type="entry name" value="Pkinase"/>
    <property type="match status" value="1"/>
</dbReference>
<evidence type="ECO:0000256" key="4">
    <source>
        <dbReference type="ARBA" id="ARBA00022741"/>
    </source>
</evidence>
<feature type="transmembrane region" description="Helical" evidence="8">
    <location>
        <begin position="461"/>
        <end position="481"/>
    </location>
</feature>